<dbReference type="InterPro" id="IPR050589">
    <property type="entry name" value="Ikaros_C2H2-ZF"/>
</dbReference>
<dbReference type="Gene3D" id="3.30.160.60">
    <property type="entry name" value="Classic Zinc Finger"/>
    <property type="match status" value="1"/>
</dbReference>
<feature type="region of interest" description="Disordered" evidence="11">
    <location>
        <begin position="17"/>
        <end position="54"/>
    </location>
</feature>
<dbReference type="GO" id="GO:0006357">
    <property type="term" value="P:regulation of transcription by RNA polymerase II"/>
    <property type="evidence" value="ECO:0007669"/>
    <property type="project" value="TreeGrafter"/>
</dbReference>
<keyword evidence="7" id="KW-0238">DNA-binding</keyword>
<evidence type="ECO:0000313" key="14">
    <source>
        <dbReference type="Proteomes" id="UP001152622"/>
    </source>
</evidence>
<dbReference type="OrthoDB" id="3439594at2759"/>
<dbReference type="InterPro" id="IPR013087">
    <property type="entry name" value="Znf_C2H2_type"/>
</dbReference>
<dbReference type="InterPro" id="IPR009057">
    <property type="entry name" value="Homeodomain-like_sf"/>
</dbReference>
<evidence type="ECO:0000256" key="10">
    <source>
        <dbReference type="PROSITE-ProRule" id="PRU00042"/>
    </source>
</evidence>
<evidence type="ECO:0000256" key="6">
    <source>
        <dbReference type="ARBA" id="ARBA00023015"/>
    </source>
</evidence>
<evidence type="ECO:0000256" key="4">
    <source>
        <dbReference type="ARBA" id="ARBA00022771"/>
    </source>
</evidence>
<feature type="compositionally biased region" description="Basic and acidic residues" evidence="11">
    <location>
        <begin position="293"/>
        <end position="305"/>
    </location>
</feature>
<protein>
    <recommendedName>
        <fullName evidence="12">C2H2-type domain-containing protein</fullName>
    </recommendedName>
</protein>
<dbReference type="GO" id="GO:0003700">
    <property type="term" value="F:DNA-binding transcription factor activity"/>
    <property type="evidence" value="ECO:0007669"/>
    <property type="project" value="TreeGrafter"/>
</dbReference>
<reference evidence="13" key="1">
    <citation type="journal article" date="2023" name="Science">
        <title>Genome structures resolve the early diversification of teleost fishes.</title>
        <authorList>
            <person name="Parey E."/>
            <person name="Louis A."/>
            <person name="Montfort J."/>
            <person name="Bouchez O."/>
            <person name="Roques C."/>
            <person name="Iampietro C."/>
            <person name="Lluch J."/>
            <person name="Castinel A."/>
            <person name="Donnadieu C."/>
            <person name="Desvignes T."/>
            <person name="Floi Bucao C."/>
            <person name="Jouanno E."/>
            <person name="Wen M."/>
            <person name="Mejri S."/>
            <person name="Dirks R."/>
            <person name="Jansen H."/>
            <person name="Henkel C."/>
            <person name="Chen W.J."/>
            <person name="Zahm M."/>
            <person name="Cabau C."/>
            <person name="Klopp C."/>
            <person name="Thompson A.W."/>
            <person name="Robinson-Rechavi M."/>
            <person name="Braasch I."/>
            <person name="Lecointre G."/>
            <person name="Bobe J."/>
            <person name="Postlethwait J.H."/>
            <person name="Berthelot C."/>
            <person name="Roest Crollius H."/>
            <person name="Guiguen Y."/>
        </authorList>
    </citation>
    <scope>NUCLEOTIDE SEQUENCE</scope>
    <source>
        <strain evidence="13">WJC10195</strain>
    </source>
</reference>
<sequence length="502" mass="56783">MVRRKRSVRALLEEKRNKARAKRSKLVEVSSFSSEEPAEKKLKLENEQPSAPSLTENVKMNNARKRCFWTQEVMLRAVESCRNGMTVRQAVRLYEVPRSTLADRVNGRVTHSAIGWPGRLLSKSEEMSLAHYYQDMASHGHPLTMAQCLAFGTSIRRKRHPNAKPLSRTWWRNFRRRHREELRMRPPDINDSGGAMSAGEIMDNWWIPQGSLKKTSNQNLCFTLRASSPASSGEDMKTEPVMDSTDYSGAELRSSLIKSEDIEESIERKNGYGMSREEKPILSNIKEEEEEGGERQGEEVKREDGVKDEEAEVFEWKREMKRDEWREGHEIIQTPQTDMGLNKEGIPHLNQQEGDGSSSLVTSCLLNQPRVPSPGSPIISSSKGQSEVFACSQCPFVHMEEVKLHQHIEKVHPEEHSRILRSGGNGAENPLPPSSTHQHPTPPKTLPTPTQSHTGTPGAHTCSHCGKSFRAKSRLTTHEKIHTGDCPYQCSAWEELPSIKLS</sequence>
<dbReference type="PROSITE" id="PS50157">
    <property type="entry name" value="ZINC_FINGER_C2H2_2"/>
    <property type="match status" value="1"/>
</dbReference>
<evidence type="ECO:0000256" key="1">
    <source>
        <dbReference type="ARBA" id="ARBA00004123"/>
    </source>
</evidence>
<proteinExistence type="predicted"/>
<feature type="region of interest" description="Disordered" evidence="11">
    <location>
        <begin position="268"/>
        <end position="307"/>
    </location>
</feature>
<dbReference type="AlphaFoldDB" id="A0A9Q1JC87"/>
<gene>
    <name evidence="13" type="ORF">SKAU_G00076800</name>
</gene>
<evidence type="ECO:0000256" key="8">
    <source>
        <dbReference type="ARBA" id="ARBA00023163"/>
    </source>
</evidence>
<evidence type="ECO:0000256" key="11">
    <source>
        <dbReference type="SAM" id="MobiDB-lite"/>
    </source>
</evidence>
<dbReference type="FunFam" id="3.30.160.60:FF:000060">
    <property type="entry name" value="zinc finger protein 436"/>
    <property type="match status" value="1"/>
</dbReference>
<dbReference type="Pfam" id="PF05225">
    <property type="entry name" value="HTH_psq"/>
    <property type="match status" value="1"/>
</dbReference>
<accession>A0A9Q1JC87</accession>
<keyword evidence="9" id="KW-0539">Nucleus</keyword>
<evidence type="ECO:0000256" key="3">
    <source>
        <dbReference type="ARBA" id="ARBA00022737"/>
    </source>
</evidence>
<dbReference type="GO" id="GO:0005634">
    <property type="term" value="C:nucleus"/>
    <property type="evidence" value="ECO:0007669"/>
    <property type="project" value="UniProtKB-SubCell"/>
</dbReference>
<dbReference type="GO" id="GO:0008270">
    <property type="term" value="F:zinc ion binding"/>
    <property type="evidence" value="ECO:0007669"/>
    <property type="project" value="UniProtKB-KW"/>
</dbReference>
<dbReference type="SUPFAM" id="SSF57667">
    <property type="entry name" value="beta-beta-alpha zinc fingers"/>
    <property type="match status" value="1"/>
</dbReference>
<evidence type="ECO:0000259" key="12">
    <source>
        <dbReference type="PROSITE" id="PS50157"/>
    </source>
</evidence>
<evidence type="ECO:0000256" key="7">
    <source>
        <dbReference type="ARBA" id="ARBA00023125"/>
    </source>
</evidence>
<dbReference type="InterPro" id="IPR036236">
    <property type="entry name" value="Znf_C2H2_sf"/>
</dbReference>
<keyword evidence="4 10" id="KW-0863">Zinc-finger</keyword>
<evidence type="ECO:0000256" key="2">
    <source>
        <dbReference type="ARBA" id="ARBA00022723"/>
    </source>
</evidence>
<keyword evidence="2" id="KW-0479">Metal-binding</keyword>
<dbReference type="EMBL" id="JAINUF010000002">
    <property type="protein sequence ID" value="KAJ8377100.1"/>
    <property type="molecule type" value="Genomic_DNA"/>
</dbReference>
<comment type="subcellular location">
    <subcellularLocation>
        <location evidence="1">Nucleus</location>
    </subcellularLocation>
</comment>
<evidence type="ECO:0000313" key="13">
    <source>
        <dbReference type="EMBL" id="KAJ8377100.1"/>
    </source>
</evidence>
<feature type="domain" description="C2H2-type" evidence="12">
    <location>
        <begin position="460"/>
        <end position="487"/>
    </location>
</feature>
<keyword evidence="6" id="KW-0805">Transcription regulation</keyword>
<dbReference type="GO" id="GO:0000978">
    <property type="term" value="F:RNA polymerase II cis-regulatory region sequence-specific DNA binding"/>
    <property type="evidence" value="ECO:0007669"/>
    <property type="project" value="TreeGrafter"/>
</dbReference>
<dbReference type="SMART" id="SM00355">
    <property type="entry name" value="ZnF_C2H2"/>
    <property type="match status" value="2"/>
</dbReference>
<feature type="compositionally biased region" description="Basic and acidic residues" evidence="11">
    <location>
        <begin position="37"/>
        <end position="46"/>
    </location>
</feature>
<dbReference type="PROSITE" id="PS00028">
    <property type="entry name" value="ZINC_FINGER_C2H2_1"/>
    <property type="match status" value="1"/>
</dbReference>
<dbReference type="Proteomes" id="UP001152622">
    <property type="component" value="Chromosome 2"/>
</dbReference>
<feature type="region of interest" description="Disordered" evidence="11">
    <location>
        <begin position="413"/>
        <end position="463"/>
    </location>
</feature>
<keyword evidence="14" id="KW-1185">Reference proteome</keyword>
<dbReference type="Gene3D" id="1.10.10.60">
    <property type="entry name" value="Homeodomain-like"/>
    <property type="match status" value="1"/>
</dbReference>
<dbReference type="PANTHER" id="PTHR24404">
    <property type="entry name" value="ZINC FINGER PROTEIN"/>
    <property type="match status" value="1"/>
</dbReference>
<evidence type="ECO:0000256" key="9">
    <source>
        <dbReference type="ARBA" id="ARBA00023242"/>
    </source>
</evidence>
<organism evidence="13 14">
    <name type="scientific">Synaphobranchus kaupii</name>
    <name type="common">Kaup's arrowtooth eel</name>
    <dbReference type="NCBI Taxonomy" id="118154"/>
    <lineage>
        <taxon>Eukaryota</taxon>
        <taxon>Metazoa</taxon>
        <taxon>Chordata</taxon>
        <taxon>Craniata</taxon>
        <taxon>Vertebrata</taxon>
        <taxon>Euteleostomi</taxon>
        <taxon>Actinopterygii</taxon>
        <taxon>Neopterygii</taxon>
        <taxon>Teleostei</taxon>
        <taxon>Anguilliformes</taxon>
        <taxon>Synaphobranchidae</taxon>
        <taxon>Synaphobranchus</taxon>
    </lineage>
</organism>
<keyword evidence="3" id="KW-0677">Repeat</keyword>
<feature type="compositionally biased region" description="Basic and acidic residues" evidence="11">
    <location>
        <begin position="268"/>
        <end position="280"/>
    </location>
</feature>
<evidence type="ECO:0000256" key="5">
    <source>
        <dbReference type="ARBA" id="ARBA00022833"/>
    </source>
</evidence>
<dbReference type="InterPro" id="IPR007889">
    <property type="entry name" value="HTH_Psq"/>
</dbReference>
<name>A0A9Q1JC87_SYNKA</name>
<dbReference type="SUPFAM" id="SSF46689">
    <property type="entry name" value="Homeodomain-like"/>
    <property type="match status" value="1"/>
</dbReference>
<dbReference type="PANTHER" id="PTHR24404:SF114">
    <property type="entry name" value="KLUMPFUSS, ISOFORM B-RELATED"/>
    <property type="match status" value="1"/>
</dbReference>
<feature type="region of interest" description="Disordered" evidence="11">
    <location>
        <begin position="339"/>
        <end position="360"/>
    </location>
</feature>
<feature type="compositionally biased region" description="Polar residues" evidence="11">
    <location>
        <begin position="349"/>
        <end position="360"/>
    </location>
</feature>
<feature type="region of interest" description="Disordered" evidence="11">
    <location>
        <begin position="227"/>
        <end position="247"/>
    </location>
</feature>
<keyword evidence="5" id="KW-0862">Zinc</keyword>
<comment type="caution">
    <text evidence="13">The sequence shown here is derived from an EMBL/GenBank/DDBJ whole genome shotgun (WGS) entry which is preliminary data.</text>
</comment>
<keyword evidence="8" id="KW-0804">Transcription</keyword>